<evidence type="ECO:0000256" key="2">
    <source>
        <dbReference type="SAM" id="MobiDB-lite"/>
    </source>
</evidence>
<accession>A0A150SB29</accession>
<proteinExistence type="predicted"/>
<dbReference type="Gene3D" id="1.10.443.10">
    <property type="entry name" value="Intergrase catalytic core"/>
    <property type="match status" value="1"/>
</dbReference>
<comment type="caution">
    <text evidence="3">The sequence shown here is derived from an EMBL/GenBank/DDBJ whole genome shotgun (WGS) entry which is preliminary data.</text>
</comment>
<feature type="region of interest" description="Disordered" evidence="2">
    <location>
        <begin position="216"/>
        <end position="235"/>
    </location>
</feature>
<evidence type="ECO:0000313" key="3">
    <source>
        <dbReference type="EMBL" id="KYF89597.1"/>
    </source>
</evidence>
<dbReference type="InterPro" id="IPR011010">
    <property type="entry name" value="DNA_brk_join_enz"/>
</dbReference>
<dbReference type="InterPro" id="IPR013762">
    <property type="entry name" value="Integrase-like_cat_sf"/>
</dbReference>
<gene>
    <name evidence="3" type="ORF">BE17_14580</name>
</gene>
<evidence type="ECO:0000256" key="1">
    <source>
        <dbReference type="ARBA" id="ARBA00023172"/>
    </source>
</evidence>
<protein>
    <submittedName>
        <fullName evidence="3">Uncharacterized protein</fullName>
    </submittedName>
</protein>
<feature type="region of interest" description="Disordered" evidence="2">
    <location>
        <begin position="29"/>
        <end position="49"/>
    </location>
</feature>
<dbReference type="GO" id="GO:0003677">
    <property type="term" value="F:DNA binding"/>
    <property type="evidence" value="ECO:0007669"/>
    <property type="project" value="InterPro"/>
</dbReference>
<organism evidence="3 4">
    <name type="scientific">Sorangium cellulosum</name>
    <name type="common">Polyangium cellulosum</name>
    <dbReference type="NCBI Taxonomy" id="56"/>
    <lineage>
        <taxon>Bacteria</taxon>
        <taxon>Pseudomonadati</taxon>
        <taxon>Myxococcota</taxon>
        <taxon>Polyangia</taxon>
        <taxon>Polyangiales</taxon>
        <taxon>Polyangiaceae</taxon>
        <taxon>Sorangium</taxon>
    </lineage>
</organism>
<feature type="region of interest" description="Disordered" evidence="2">
    <location>
        <begin position="122"/>
        <end position="153"/>
    </location>
</feature>
<keyword evidence="1" id="KW-0233">DNA recombination</keyword>
<dbReference type="SUPFAM" id="SSF56349">
    <property type="entry name" value="DNA breaking-rejoining enzymes"/>
    <property type="match status" value="1"/>
</dbReference>
<evidence type="ECO:0000313" key="4">
    <source>
        <dbReference type="Proteomes" id="UP000075635"/>
    </source>
</evidence>
<name>A0A150SB29_SORCE</name>
<dbReference type="AlphaFoldDB" id="A0A150SB29"/>
<dbReference type="GO" id="GO:0006310">
    <property type="term" value="P:DNA recombination"/>
    <property type="evidence" value="ECO:0007669"/>
    <property type="project" value="UniProtKB-KW"/>
</dbReference>
<dbReference type="Proteomes" id="UP000075635">
    <property type="component" value="Unassembled WGS sequence"/>
</dbReference>
<reference evidence="3 4" key="1">
    <citation type="submission" date="2014-02" db="EMBL/GenBank/DDBJ databases">
        <title>The small core and large imbalanced accessory genome model reveals a collaborative survival strategy of Sorangium cellulosum strains in nature.</title>
        <authorList>
            <person name="Han K."/>
            <person name="Peng R."/>
            <person name="Blom J."/>
            <person name="Li Y.-Z."/>
        </authorList>
    </citation>
    <scope>NUCLEOTIDE SEQUENCE [LARGE SCALE GENOMIC DNA]</scope>
    <source>
        <strain evidence="3 4">So0011-07</strain>
    </source>
</reference>
<dbReference type="EMBL" id="JEMB01001207">
    <property type="protein sequence ID" value="KYF89597.1"/>
    <property type="molecule type" value="Genomic_DNA"/>
</dbReference>
<sequence length="235" mass="25796">MPRRSTGSLFHNAADRLYVRVLVGGNDRESFPLDPKLTEQQAEPRKELVADPAARLRASRNVTRDAIVALLERAAVREGRALRDPLPSPRDEPVPRGFLPKLGPTKAKACLYPDEDARLRARGRAAPRPPPARRHRPPGAFRGSDEPQQVRAHDTRSTFITVALANGRSEIWVADRTGHRSSIMVQRYRRAARTFAELGLGELASLAEALPELGGKASGIASDRGWCGADRGHKS</sequence>
<dbReference type="GO" id="GO:0015074">
    <property type="term" value="P:DNA integration"/>
    <property type="evidence" value="ECO:0007669"/>
    <property type="project" value="InterPro"/>
</dbReference>
<feature type="compositionally biased region" description="Basic residues" evidence="2">
    <location>
        <begin position="122"/>
        <end position="137"/>
    </location>
</feature>